<proteinExistence type="predicted"/>
<accession>A0ABS1BDM2</accession>
<feature type="transmembrane region" description="Helical" evidence="2">
    <location>
        <begin position="117"/>
        <end position="137"/>
    </location>
</feature>
<feature type="transmembrane region" description="Helical" evidence="2">
    <location>
        <begin position="90"/>
        <end position="111"/>
    </location>
</feature>
<evidence type="ECO:0000256" key="1">
    <source>
        <dbReference type="SAM" id="MobiDB-lite"/>
    </source>
</evidence>
<protein>
    <recommendedName>
        <fullName evidence="5">DUF3040 domain-containing protein</fullName>
    </recommendedName>
</protein>
<feature type="compositionally biased region" description="Low complexity" evidence="1">
    <location>
        <begin position="37"/>
        <end position="46"/>
    </location>
</feature>
<gene>
    <name evidence="3" type="ORF">I8D64_15160</name>
</gene>
<feature type="compositionally biased region" description="Acidic residues" evidence="1">
    <location>
        <begin position="151"/>
        <end position="170"/>
    </location>
</feature>
<feature type="compositionally biased region" description="Basic and acidic residues" evidence="1">
    <location>
        <begin position="24"/>
        <end position="35"/>
    </location>
</feature>
<keyword evidence="2" id="KW-0812">Transmembrane</keyword>
<dbReference type="RefSeq" id="WP_200503636.1">
    <property type="nucleotide sequence ID" value="NZ_JAEDAJ010000013.1"/>
</dbReference>
<dbReference type="EMBL" id="JAEDAJ010000013">
    <property type="protein sequence ID" value="MBK0332739.1"/>
    <property type="molecule type" value="Genomic_DNA"/>
</dbReference>
<sequence length="207" mass="23770">MSSWRTYAKAARNTARRQAPDLARQARDSTRRSTERAGAYARAATKAADEGTRESREHMRERGRRYRRDAAVYTEATRRHLKRARIGQRLLSALRDAVIMGASLGVIWFVVTRTGVQIPFTAVLAIVLVLMVIRFGWALWVGFGLADDEDELDENEDEVDEDGRADEESDAGGPARADERSFDARRPEHPERRDREPLREHERPRRR</sequence>
<keyword evidence="2" id="KW-1133">Transmembrane helix</keyword>
<feature type="compositionally biased region" description="Basic and acidic residues" evidence="1">
    <location>
        <begin position="176"/>
        <end position="207"/>
    </location>
</feature>
<reference evidence="3 4" key="1">
    <citation type="submission" date="2020-12" db="EMBL/GenBank/DDBJ databases">
        <title>Brachybacterium sp. MASK1Z-5, whole genome shotgun sequence.</title>
        <authorList>
            <person name="Tuo L."/>
        </authorList>
    </citation>
    <scope>NUCLEOTIDE SEQUENCE [LARGE SCALE GENOMIC DNA]</scope>
    <source>
        <strain evidence="3 4">MASK1Z-5</strain>
    </source>
</reference>
<feature type="region of interest" description="Disordered" evidence="1">
    <location>
        <begin position="151"/>
        <end position="207"/>
    </location>
</feature>
<evidence type="ECO:0000256" key="2">
    <source>
        <dbReference type="SAM" id="Phobius"/>
    </source>
</evidence>
<feature type="compositionally biased region" description="Basic and acidic residues" evidence="1">
    <location>
        <begin position="47"/>
        <end position="60"/>
    </location>
</feature>
<name>A0ABS1BDM2_9MICO</name>
<evidence type="ECO:0008006" key="5">
    <source>
        <dbReference type="Google" id="ProtNLM"/>
    </source>
</evidence>
<evidence type="ECO:0000313" key="4">
    <source>
        <dbReference type="Proteomes" id="UP000612352"/>
    </source>
</evidence>
<comment type="caution">
    <text evidence="3">The sequence shown here is derived from an EMBL/GenBank/DDBJ whole genome shotgun (WGS) entry which is preliminary data.</text>
</comment>
<organism evidence="3 4">
    <name type="scientific">Brachybacterium halotolerans</name>
    <dbReference type="NCBI Taxonomy" id="2795215"/>
    <lineage>
        <taxon>Bacteria</taxon>
        <taxon>Bacillati</taxon>
        <taxon>Actinomycetota</taxon>
        <taxon>Actinomycetes</taxon>
        <taxon>Micrococcales</taxon>
        <taxon>Dermabacteraceae</taxon>
        <taxon>Brachybacterium</taxon>
    </lineage>
</organism>
<dbReference type="Proteomes" id="UP000612352">
    <property type="component" value="Unassembled WGS sequence"/>
</dbReference>
<evidence type="ECO:0000313" key="3">
    <source>
        <dbReference type="EMBL" id="MBK0332739.1"/>
    </source>
</evidence>
<keyword evidence="4" id="KW-1185">Reference proteome</keyword>
<feature type="region of interest" description="Disordered" evidence="1">
    <location>
        <begin position="1"/>
        <end position="64"/>
    </location>
</feature>
<keyword evidence="2" id="KW-0472">Membrane</keyword>